<organism evidence="8 9">
    <name type="scientific">Podospora fimiseda</name>
    <dbReference type="NCBI Taxonomy" id="252190"/>
    <lineage>
        <taxon>Eukaryota</taxon>
        <taxon>Fungi</taxon>
        <taxon>Dikarya</taxon>
        <taxon>Ascomycota</taxon>
        <taxon>Pezizomycotina</taxon>
        <taxon>Sordariomycetes</taxon>
        <taxon>Sordariomycetidae</taxon>
        <taxon>Sordariales</taxon>
        <taxon>Podosporaceae</taxon>
        <taxon>Podospora</taxon>
    </lineage>
</organism>
<evidence type="ECO:0000256" key="1">
    <source>
        <dbReference type="ARBA" id="ARBA00022723"/>
    </source>
</evidence>
<evidence type="ECO:0000313" key="9">
    <source>
        <dbReference type="Proteomes" id="UP001301958"/>
    </source>
</evidence>
<evidence type="ECO:0000256" key="4">
    <source>
        <dbReference type="ARBA" id="ARBA00023163"/>
    </source>
</evidence>
<keyword evidence="2" id="KW-0862">Zinc</keyword>
<feature type="region of interest" description="Disordered" evidence="6">
    <location>
        <begin position="50"/>
        <end position="77"/>
    </location>
</feature>
<dbReference type="GO" id="GO:0000981">
    <property type="term" value="F:DNA-binding transcription factor activity, RNA polymerase II-specific"/>
    <property type="evidence" value="ECO:0007669"/>
    <property type="project" value="InterPro"/>
</dbReference>
<dbReference type="PRINTS" id="PR00755">
    <property type="entry name" value="AFLATOXINBRP"/>
</dbReference>
<feature type="compositionally biased region" description="Low complexity" evidence="6">
    <location>
        <begin position="64"/>
        <end position="77"/>
    </location>
</feature>
<keyword evidence="9" id="KW-1185">Reference proteome</keyword>
<feature type="domain" description="Zn(2)-C6 fungal-type" evidence="7">
    <location>
        <begin position="18"/>
        <end position="48"/>
    </location>
</feature>
<evidence type="ECO:0000259" key="7">
    <source>
        <dbReference type="PROSITE" id="PS50048"/>
    </source>
</evidence>
<dbReference type="PANTHER" id="PTHR47660">
    <property type="entry name" value="TRANSCRIPTION FACTOR WITH C2H2 AND ZN(2)-CYS(6) DNA BINDING DOMAIN (EUROFUNG)-RELATED-RELATED"/>
    <property type="match status" value="1"/>
</dbReference>
<evidence type="ECO:0000256" key="2">
    <source>
        <dbReference type="ARBA" id="ARBA00022833"/>
    </source>
</evidence>
<dbReference type="SUPFAM" id="SSF57701">
    <property type="entry name" value="Zn2/Cys6 DNA-binding domain"/>
    <property type="match status" value="1"/>
</dbReference>
<dbReference type="Gene3D" id="4.10.240.10">
    <property type="entry name" value="Zn(2)-C6 fungal-type DNA-binding domain"/>
    <property type="match status" value="1"/>
</dbReference>
<name>A0AAN6YNF9_9PEZI</name>
<dbReference type="AlphaFoldDB" id="A0AAN6YNF9"/>
<keyword evidence="1" id="KW-0479">Metal-binding</keyword>
<dbReference type="PANTHER" id="PTHR47660:SF2">
    <property type="entry name" value="TRANSCRIPTION FACTOR WITH C2H2 AND ZN(2)-CYS(6) DNA BINDING DOMAIN (EUROFUNG)"/>
    <property type="match status" value="1"/>
</dbReference>
<sequence>MSSISAIERKNPPPRKKSCAACIKSKRRCTLETPACQRCAQRGLDCKYPEGRVRTPRKQPPAPVQQETTTTATYTPVNPTSIPSPCSLLLDISFPPTIFNPSNLEPILDFPDAPLDNSLLASDPYPDMTFFNPPNLDLVSPLDSLSIHAALQWAFKHRLAYALDHVRLAPQQFVLQNQTPWSHPTLYDRHTPSSILDAQAACSLHLSRNNINNSMISRNIESRIQKLVSTPLPADSPLELIANCQALLLYQIMRILEGDFHTMTLAEQTTPLLEDAALMLMDRVIKFETPPLPSASLEFVPLDATRKYWEEWVMQESARRTFVTILFFVQTYRLLRGIMPSGCEGKLAGRSCVFTVGSGVWNAMGPVEFAKAWGEGRRWVILNTCFHDIINHARGEDLDTFNKMVLSSIWGIEETKAWLSMSGGCLDG</sequence>
<dbReference type="InterPro" id="IPR036864">
    <property type="entry name" value="Zn2-C6_fun-type_DNA-bd_sf"/>
</dbReference>
<dbReference type="Pfam" id="PF00172">
    <property type="entry name" value="Zn_clus"/>
    <property type="match status" value="1"/>
</dbReference>
<dbReference type="CDD" id="cd00067">
    <property type="entry name" value="GAL4"/>
    <property type="match status" value="1"/>
</dbReference>
<dbReference type="PROSITE" id="PS50048">
    <property type="entry name" value="ZN2_CY6_FUNGAL_2"/>
    <property type="match status" value="1"/>
</dbReference>
<evidence type="ECO:0000256" key="5">
    <source>
        <dbReference type="ARBA" id="ARBA00023242"/>
    </source>
</evidence>
<dbReference type="Proteomes" id="UP001301958">
    <property type="component" value="Unassembled WGS sequence"/>
</dbReference>
<comment type="caution">
    <text evidence="8">The sequence shown here is derived from an EMBL/GenBank/DDBJ whole genome shotgun (WGS) entry which is preliminary data.</text>
</comment>
<evidence type="ECO:0000256" key="3">
    <source>
        <dbReference type="ARBA" id="ARBA00023015"/>
    </source>
</evidence>
<dbReference type="EMBL" id="MU865534">
    <property type="protein sequence ID" value="KAK4221578.1"/>
    <property type="molecule type" value="Genomic_DNA"/>
</dbReference>
<reference evidence="8" key="2">
    <citation type="submission" date="2023-05" db="EMBL/GenBank/DDBJ databases">
        <authorList>
            <consortium name="Lawrence Berkeley National Laboratory"/>
            <person name="Steindorff A."/>
            <person name="Hensen N."/>
            <person name="Bonometti L."/>
            <person name="Westerberg I."/>
            <person name="Brannstrom I.O."/>
            <person name="Guillou S."/>
            <person name="Cros-Aarteil S."/>
            <person name="Calhoun S."/>
            <person name="Haridas S."/>
            <person name="Kuo A."/>
            <person name="Mondo S."/>
            <person name="Pangilinan J."/>
            <person name="Riley R."/>
            <person name="Labutti K."/>
            <person name="Andreopoulos B."/>
            <person name="Lipzen A."/>
            <person name="Chen C."/>
            <person name="Yanf M."/>
            <person name="Daum C."/>
            <person name="Ng V."/>
            <person name="Clum A."/>
            <person name="Ohm R."/>
            <person name="Martin F."/>
            <person name="Silar P."/>
            <person name="Natvig D."/>
            <person name="Lalanne C."/>
            <person name="Gautier V."/>
            <person name="Ament-Velasquez S.L."/>
            <person name="Kruys A."/>
            <person name="Hutchinson M.I."/>
            <person name="Powell A.J."/>
            <person name="Barry K."/>
            <person name="Miller A.N."/>
            <person name="Grigoriev I.V."/>
            <person name="Debuchy R."/>
            <person name="Gladieux P."/>
            <person name="Thoren M.H."/>
            <person name="Johannesson H."/>
        </authorList>
    </citation>
    <scope>NUCLEOTIDE SEQUENCE</scope>
    <source>
        <strain evidence="8">CBS 990.96</strain>
    </source>
</reference>
<accession>A0AAN6YNF9</accession>
<keyword evidence="3" id="KW-0805">Transcription regulation</keyword>
<keyword evidence="5" id="KW-0539">Nucleus</keyword>
<reference evidence="8" key="1">
    <citation type="journal article" date="2023" name="Mol. Phylogenet. Evol.">
        <title>Genome-scale phylogeny and comparative genomics of the fungal order Sordariales.</title>
        <authorList>
            <person name="Hensen N."/>
            <person name="Bonometti L."/>
            <person name="Westerberg I."/>
            <person name="Brannstrom I.O."/>
            <person name="Guillou S."/>
            <person name="Cros-Aarteil S."/>
            <person name="Calhoun S."/>
            <person name="Haridas S."/>
            <person name="Kuo A."/>
            <person name="Mondo S."/>
            <person name="Pangilinan J."/>
            <person name="Riley R."/>
            <person name="LaButti K."/>
            <person name="Andreopoulos B."/>
            <person name="Lipzen A."/>
            <person name="Chen C."/>
            <person name="Yan M."/>
            <person name="Daum C."/>
            <person name="Ng V."/>
            <person name="Clum A."/>
            <person name="Steindorff A."/>
            <person name="Ohm R.A."/>
            <person name="Martin F."/>
            <person name="Silar P."/>
            <person name="Natvig D.O."/>
            <person name="Lalanne C."/>
            <person name="Gautier V."/>
            <person name="Ament-Velasquez S.L."/>
            <person name="Kruys A."/>
            <person name="Hutchinson M.I."/>
            <person name="Powell A.J."/>
            <person name="Barry K."/>
            <person name="Miller A.N."/>
            <person name="Grigoriev I.V."/>
            <person name="Debuchy R."/>
            <person name="Gladieux P."/>
            <person name="Hiltunen Thoren M."/>
            <person name="Johannesson H."/>
        </authorList>
    </citation>
    <scope>NUCLEOTIDE SEQUENCE</scope>
    <source>
        <strain evidence="8">CBS 990.96</strain>
    </source>
</reference>
<proteinExistence type="predicted"/>
<dbReference type="SMART" id="SM00066">
    <property type="entry name" value="GAL4"/>
    <property type="match status" value="1"/>
</dbReference>
<evidence type="ECO:0000256" key="6">
    <source>
        <dbReference type="SAM" id="MobiDB-lite"/>
    </source>
</evidence>
<evidence type="ECO:0000313" key="8">
    <source>
        <dbReference type="EMBL" id="KAK4221578.1"/>
    </source>
</evidence>
<keyword evidence="4" id="KW-0804">Transcription</keyword>
<dbReference type="InterPro" id="IPR001138">
    <property type="entry name" value="Zn2Cys6_DnaBD"/>
</dbReference>
<dbReference type="GO" id="GO:0008270">
    <property type="term" value="F:zinc ion binding"/>
    <property type="evidence" value="ECO:0007669"/>
    <property type="project" value="InterPro"/>
</dbReference>
<gene>
    <name evidence="8" type="ORF">QBC38DRAFT_376873</name>
</gene>
<protein>
    <recommendedName>
        <fullName evidence="7">Zn(2)-C6 fungal-type domain-containing protein</fullName>
    </recommendedName>
</protein>